<dbReference type="CDD" id="cd03424">
    <property type="entry name" value="NUDIX_ADPRase_Nudt5_UGPPase_Nudt14"/>
    <property type="match status" value="1"/>
</dbReference>
<dbReference type="PANTHER" id="PTHR11839">
    <property type="entry name" value="UDP/ADP-SUGAR PYROPHOSPHATASE"/>
    <property type="match status" value="1"/>
</dbReference>
<dbReference type="GO" id="GO:0006753">
    <property type="term" value="P:nucleoside phosphate metabolic process"/>
    <property type="evidence" value="ECO:0007669"/>
    <property type="project" value="TreeGrafter"/>
</dbReference>
<evidence type="ECO:0000256" key="1">
    <source>
        <dbReference type="ARBA" id="ARBA00001946"/>
    </source>
</evidence>
<feature type="domain" description="Nudix hydrolase" evidence="3">
    <location>
        <begin position="48"/>
        <end position="180"/>
    </location>
</feature>
<name>A0A1F5E7T2_9BACT</name>
<dbReference type="SUPFAM" id="SSF55811">
    <property type="entry name" value="Nudix"/>
    <property type="match status" value="1"/>
</dbReference>
<dbReference type="AlphaFoldDB" id="A0A1F5E7T2"/>
<gene>
    <name evidence="4" type="ORF">A2160_03090</name>
</gene>
<evidence type="ECO:0000256" key="2">
    <source>
        <dbReference type="ARBA" id="ARBA00022801"/>
    </source>
</evidence>
<dbReference type="Proteomes" id="UP000177006">
    <property type="component" value="Unassembled WGS sequence"/>
</dbReference>
<dbReference type="GO" id="GO:0016787">
    <property type="term" value="F:hydrolase activity"/>
    <property type="evidence" value="ECO:0007669"/>
    <property type="project" value="UniProtKB-KW"/>
</dbReference>
<proteinExistence type="predicted"/>
<comment type="cofactor">
    <cofactor evidence="1">
        <name>Mg(2+)</name>
        <dbReference type="ChEBI" id="CHEBI:18420"/>
    </cofactor>
</comment>
<dbReference type="EMBL" id="MEZK01000010">
    <property type="protein sequence ID" value="OGD63425.1"/>
    <property type="molecule type" value="Genomic_DNA"/>
</dbReference>
<accession>A0A1F5E7T2</accession>
<organism evidence="4 5">
    <name type="scientific">Candidatus Beckwithbacteria bacterium RBG_13_42_9</name>
    <dbReference type="NCBI Taxonomy" id="1797457"/>
    <lineage>
        <taxon>Bacteria</taxon>
        <taxon>Candidatus Beckwithiibacteriota</taxon>
    </lineage>
</organism>
<dbReference type="PROSITE" id="PS51462">
    <property type="entry name" value="NUDIX"/>
    <property type="match status" value="1"/>
</dbReference>
<dbReference type="STRING" id="1797457.A2160_03090"/>
<protein>
    <recommendedName>
        <fullName evidence="3">Nudix hydrolase domain-containing protein</fullName>
    </recommendedName>
</protein>
<evidence type="ECO:0000313" key="4">
    <source>
        <dbReference type="EMBL" id="OGD63425.1"/>
    </source>
</evidence>
<keyword evidence="2" id="KW-0378">Hydrolase</keyword>
<dbReference type="InterPro" id="IPR020084">
    <property type="entry name" value="NUDIX_hydrolase_CS"/>
</dbReference>
<reference evidence="4 5" key="1">
    <citation type="journal article" date="2016" name="Nat. Commun.">
        <title>Thousands of microbial genomes shed light on interconnected biogeochemical processes in an aquifer system.</title>
        <authorList>
            <person name="Anantharaman K."/>
            <person name="Brown C.T."/>
            <person name="Hug L.A."/>
            <person name="Sharon I."/>
            <person name="Castelle C.J."/>
            <person name="Probst A.J."/>
            <person name="Thomas B.C."/>
            <person name="Singh A."/>
            <person name="Wilkins M.J."/>
            <person name="Karaoz U."/>
            <person name="Brodie E.L."/>
            <person name="Williams K.H."/>
            <person name="Hubbard S.S."/>
            <person name="Banfield J.F."/>
        </authorList>
    </citation>
    <scope>NUCLEOTIDE SEQUENCE [LARGE SCALE GENOMIC DNA]</scope>
</reference>
<dbReference type="PROSITE" id="PS00893">
    <property type="entry name" value="NUDIX_BOX"/>
    <property type="match status" value="1"/>
</dbReference>
<dbReference type="GO" id="GO:0019693">
    <property type="term" value="P:ribose phosphate metabolic process"/>
    <property type="evidence" value="ECO:0007669"/>
    <property type="project" value="TreeGrafter"/>
</dbReference>
<comment type="caution">
    <text evidence="4">The sequence shown here is derived from an EMBL/GenBank/DDBJ whole genome shotgun (WGS) entry which is preliminary data.</text>
</comment>
<dbReference type="InterPro" id="IPR000086">
    <property type="entry name" value="NUDIX_hydrolase_dom"/>
</dbReference>
<dbReference type="Pfam" id="PF00293">
    <property type="entry name" value="NUDIX"/>
    <property type="match status" value="1"/>
</dbReference>
<evidence type="ECO:0000313" key="5">
    <source>
        <dbReference type="Proteomes" id="UP000177006"/>
    </source>
</evidence>
<sequence length="191" mass="22194">MNKKIVQKSWKVFSRKVAHKNPWFQVVVEDIQKPDGFRGDYYIIERSKRTDCKDFVVIVAYENNSLYLVKQWRPTLKRATLEFVAGSIGEKETPLEAAKREIIEEIGMEATKWVYLGRQAVAPGFSSQYGRYYLATNLKIANWKLEGELGERTELCLVKRAKFDEMIYNGKIIDGTTLTAYLLLLAWEKKI</sequence>
<evidence type="ECO:0000259" key="3">
    <source>
        <dbReference type="PROSITE" id="PS51462"/>
    </source>
</evidence>
<dbReference type="Gene3D" id="3.90.79.10">
    <property type="entry name" value="Nucleoside Triphosphate Pyrophosphohydrolase"/>
    <property type="match status" value="1"/>
</dbReference>
<dbReference type="PANTHER" id="PTHR11839:SF18">
    <property type="entry name" value="NUDIX HYDROLASE DOMAIN-CONTAINING PROTEIN"/>
    <property type="match status" value="1"/>
</dbReference>
<dbReference type="InterPro" id="IPR015797">
    <property type="entry name" value="NUDIX_hydrolase-like_dom_sf"/>
</dbReference>